<feature type="compositionally biased region" description="Low complexity" evidence="2">
    <location>
        <begin position="267"/>
        <end position="279"/>
    </location>
</feature>
<dbReference type="PROSITE" id="PS00018">
    <property type="entry name" value="EF_HAND_1"/>
    <property type="match status" value="1"/>
</dbReference>
<feature type="region of interest" description="Disordered" evidence="2">
    <location>
        <begin position="1"/>
        <end position="294"/>
    </location>
</feature>
<proteinExistence type="predicted"/>
<feature type="coiled-coil region" evidence="1">
    <location>
        <begin position="638"/>
        <end position="665"/>
    </location>
</feature>
<dbReference type="PANTHER" id="PTHR14778:SF2">
    <property type="entry name" value="KINETOCHORE-ASSOCIATED PROTEIN DSN1 HOMOLOG"/>
    <property type="match status" value="1"/>
</dbReference>
<comment type="caution">
    <text evidence="3">The sequence shown here is derived from an EMBL/GenBank/DDBJ whole genome shotgun (WGS) entry which is preliminary data.</text>
</comment>
<reference evidence="3 4" key="1">
    <citation type="submission" date="2017-11" db="EMBL/GenBank/DDBJ databases">
        <title>De novo assembly and phasing of dikaryotic genomes from two isolates of Puccinia coronata f. sp. avenae, the causal agent of oat crown rust.</title>
        <authorList>
            <person name="Miller M.E."/>
            <person name="Zhang Y."/>
            <person name="Omidvar V."/>
            <person name="Sperschneider J."/>
            <person name="Schwessinger B."/>
            <person name="Raley C."/>
            <person name="Palmer J.M."/>
            <person name="Garnica D."/>
            <person name="Upadhyaya N."/>
            <person name="Rathjen J."/>
            <person name="Taylor J.M."/>
            <person name="Park R.F."/>
            <person name="Dodds P.N."/>
            <person name="Hirsch C.D."/>
            <person name="Kianian S.F."/>
            <person name="Figueroa M."/>
        </authorList>
    </citation>
    <scope>NUCLEOTIDE SEQUENCE [LARGE SCALE GENOMIC DNA]</scope>
    <source>
        <strain evidence="3">12SD80</strain>
    </source>
</reference>
<name>A0A2N5VF96_9BASI</name>
<dbReference type="InterPro" id="IPR018247">
    <property type="entry name" value="EF_Hand_1_Ca_BS"/>
</dbReference>
<dbReference type="GO" id="GO:0007059">
    <property type="term" value="P:chromosome segregation"/>
    <property type="evidence" value="ECO:0007669"/>
    <property type="project" value="InterPro"/>
</dbReference>
<dbReference type="Pfam" id="PF08202">
    <property type="entry name" value="MIS13"/>
    <property type="match status" value="1"/>
</dbReference>
<gene>
    <name evidence="3" type="ORF">PCASD_03404</name>
</gene>
<feature type="region of interest" description="Disordered" evidence="2">
    <location>
        <begin position="308"/>
        <end position="327"/>
    </location>
</feature>
<feature type="compositionally biased region" description="Basic and acidic residues" evidence="2">
    <location>
        <begin position="223"/>
        <end position="233"/>
    </location>
</feature>
<organism evidence="3 4">
    <name type="scientific">Puccinia coronata f. sp. avenae</name>
    <dbReference type="NCBI Taxonomy" id="200324"/>
    <lineage>
        <taxon>Eukaryota</taxon>
        <taxon>Fungi</taxon>
        <taxon>Dikarya</taxon>
        <taxon>Basidiomycota</taxon>
        <taxon>Pucciniomycotina</taxon>
        <taxon>Pucciniomycetes</taxon>
        <taxon>Pucciniales</taxon>
        <taxon>Pucciniaceae</taxon>
        <taxon>Puccinia</taxon>
    </lineage>
</organism>
<feature type="compositionally biased region" description="Polar residues" evidence="2">
    <location>
        <begin position="82"/>
        <end position="95"/>
    </location>
</feature>
<protein>
    <submittedName>
        <fullName evidence="3">Uncharacterized protein</fullName>
    </submittedName>
</protein>
<keyword evidence="1" id="KW-0175">Coiled coil</keyword>
<feature type="compositionally biased region" description="Polar residues" evidence="2">
    <location>
        <begin position="162"/>
        <end position="172"/>
    </location>
</feature>
<feature type="compositionally biased region" description="Polar residues" evidence="2">
    <location>
        <begin position="122"/>
        <end position="148"/>
    </location>
</feature>
<dbReference type="PANTHER" id="PTHR14778">
    <property type="entry name" value="KINETOCHORE-ASSOCIATED PROTEIN DSN1 HOMOLOG"/>
    <property type="match status" value="1"/>
</dbReference>
<dbReference type="EMBL" id="PGCI01000022">
    <property type="protein sequence ID" value="PLW48660.1"/>
    <property type="molecule type" value="Genomic_DNA"/>
</dbReference>
<evidence type="ECO:0000313" key="3">
    <source>
        <dbReference type="EMBL" id="PLW48660.1"/>
    </source>
</evidence>
<feature type="compositionally biased region" description="Polar residues" evidence="2">
    <location>
        <begin position="40"/>
        <end position="55"/>
    </location>
</feature>
<feature type="compositionally biased region" description="Basic residues" evidence="2">
    <location>
        <begin position="64"/>
        <end position="81"/>
    </location>
</feature>
<dbReference type="GO" id="GO:0051301">
    <property type="term" value="P:cell division"/>
    <property type="evidence" value="ECO:0007669"/>
    <property type="project" value="InterPro"/>
</dbReference>
<sequence>MSDNHMHYSSSHSLRMPTTLRTINLKPNPVRTTRAHRLSADSQSTTENLSENTILDTPDLPPTRTHHHHQQQHHHHHHHHVSFNQSAQLASSPNAKTAAALRNSRKTHQAQHPGTDPLKPTPAQNSTSKRQLSYIPTLNNSHPLQSTPKRQKTEPTRPIATIPQSQISTRQQPPRPNSAVAPNLFFTTQRFKTPGKADSSTSTIANGDPPEPDDPPQLPPSSRQEKGKAKETRQISLHHTKPRTPSRPALPDEDSSSDDQNQHPQASHKQTSSSSQPHTPQHKRNPHIYGRQEPQTDGEMSLIIAETPMHHKNRQFRRGGGPTGKQKMDQAALAIGPGTPLSSQSLHAFDSRQGSVRRGSRASSIGSGHEGIPQFLYLFLSLPHPRILPSVLCRHVRTDLPPSMRCRTLLSWCSQKAEHVTYTVLNPAFKPTRYIMDELPNPLARTLSELEPMDKGSKSKLLARVAKSALKNFIRGICENQVEISWGAGLPPDVDDDHEVSIEDLSMLDIQALPPHPQDLKNERKIAELNHWKTRMSYEDHARQYQLNRYGRLIERLTEKSEPSTEDLLRSNRFHRAENGPEKGGDQDGLRIDTTQLADQAAVLEFGRFLRSRPAPLPKSIDVLDELGVDWIKISFNIRLITEEMDRVKHEVSRIESRMDRLQLSSTLSLKQASAEGTMSAIESKILLSSMDGVQLCLKSLNLNPPPLLSSSAPLPGAIGKRDLLRTLTRINHLS</sequence>
<evidence type="ECO:0000256" key="2">
    <source>
        <dbReference type="SAM" id="MobiDB-lite"/>
    </source>
</evidence>
<dbReference type="GO" id="GO:0000444">
    <property type="term" value="C:MIS12/MIND type complex"/>
    <property type="evidence" value="ECO:0007669"/>
    <property type="project" value="InterPro"/>
</dbReference>
<dbReference type="Proteomes" id="UP000235392">
    <property type="component" value="Unassembled WGS sequence"/>
</dbReference>
<evidence type="ECO:0000256" key="1">
    <source>
        <dbReference type="SAM" id="Coils"/>
    </source>
</evidence>
<dbReference type="InterPro" id="IPR013218">
    <property type="entry name" value="Dsn1/Mis13"/>
</dbReference>
<dbReference type="AlphaFoldDB" id="A0A2N5VF96"/>
<accession>A0A2N5VF96</accession>
<evidence type="ECO:0000313" key="4">
    <source>
        <dbReference type="Proteomes" id="UP000235392"/>
    </source>
</evidence>
<feature type="region of interest" description="Disordered" evidence="2">
    <location>
        <begin position="561"/>
        <end position="590"/>
    </location>
</feature>